<name>A0A1T4VXM3_9GAMM</name>
<dbReference type="InterPro" id="IPR036188">
    <property type="entry name" value="FAD/NAD-bd_sf"/>
</dbReference>
<dbReference type="RefSeq" id="WP_078921061.1">
    <property type="nucleotide sequence ID" value="NZ_FUYB01000002.1"/>
</dbReference>
<evidence type="ECO:0000256" key="1">
    <source>
        <dbReference type="ARBA" id="ARBA00001974"/>
    </source>
</evidence>
<feature type="domain" description="FAD/NAD(P)-binding" evidence="5">
    <location>
        <begin position="2"/>
        <end position="278"/>
    </location>
</feature>
<keyword evidence="3" id="KW-0285">Flavoprotein</keyword>
<dbReference type="PRINTS" id="PR00368">
    <property type="entry name" value="FADPNR"/>
</dbReference>
<dbReference type="EMBL" id="FUYB01000002">
    <property type="protein sequence ID" value="SKA69760.1"/>
    <property type="molecule type" value="Genomic_DNA"/>
</dbReference>
<dbReference type="STRING" id="92487.SAMN02745130_00575"/>
<keyword evidence="7" id="KW-1185">Reference proteome</keyword>
<evidence type="ECO:0000256" key="3">
    <source>
        <dbReference type="ARBA" id="ARBA00022630"/>
    </source>
</evidence>
<evidence type="ECO:0000313" key="7">
    <source>
        <dbReference type="Proteomes" id="UP000190460"/>
    </source>
</evidence>
<dbReference type="Pfam" id="PF07992">
    <property type="entry name" value="Pyr_redox_2"/>
    <property type="match status" value="1"/>
</dbReference>
<dbReference type="Gene3D" id="3.50.50.60">
    <property type="entry name" value="FAD/NAD(P)-binding domain"/>
    <property type="match status" value="2"/>
</dbReference>
<dbReference type="InterPro" id="IPR050260">
    <property type="entry name" value="FAD-bd_OxRdtase"/>
</dbReference>
<dbReference type="InterPro" id="IPR023753">
    <property type="entry name" value="FAD/NAD-binding_dom"/>
</dbReference>
<dbReference type="Proteomes" id="UP000190460">
    <property type="component" value="Unassembled WGS sequence"/>
</dbReference>
<dbReference type="PRINTS" id="PR00411">
    <property type="entry name" value="PNDRDTASEI"/>
</dbReference>
<evidence type="ECO:0000259" key="5">
    <source>
        <dbReference type="Pfam" id="PF07992"/>
    </source>
</evidence>
<evidence type="ECO:0000256" key="2">
    <source>
        <dbReference type="ARBA" id="ARBA00006442"/>
    </source>
</evidence>
<dbReference type="OrthoDB" id="9768666at2"/>
<comment type="cofactor">
    <cofactor evidence="1">
        <name>FAD</name>
        <dbReference type="ChEBI" id="CHEBI:57692"/>
    </cofactor>
</comment>
<keyword evidence="4" id="KW-0274">FAD</keyword>
<dbReference type="PANTHER" id="PTHR43429">
    <property type="entry name" value="PYRIDINE NUCLEOTIDE-DISULFIDE OXIDOREDUCTASE DOMAIN-CONTAINING"/>
    <property type="match status" value="1"/>
</dbReference>
<comment type="similarity">
    <text evidence="2">Belongs to the FAD-dependent oxidoreductase family.</text>
</comment>
<reference evidence="6 7" key="1">
    <citation type="submission" date="2017-02" db="EMBL/GenBank/DDBJ databases">
        <authorList>
            <person name="Peterson S.W."/>
        </authorList>
    </citation>
    <scope>NUCLEOTIDE SEQUENCE [LARGE SCALE GENOMIC DNA]</scope>
    <source>
        <strain evidence="6 7">ATCC 49788</strain>
    </source>
</reference>
<protein>
    <submittedName>
        <fullName evidence="6">Pyridine nucleotide-disulphide oxidoreductase</fullName>
    </submittedName>
</protein>
<evidence type="ECO:0000313" key="6">
    <source>
        <dbReference type="EMBL" id="SKA69760.1"/>
    </source>
</evidence>
<organism evidence="6 7">
    <name type="scientific">Thiothrix eikelboomii</name>
    <dbReference type="NCBI Taxonomy" id="92487"/>
    <lineage>
        <taxon>Bacteria</taxon>
        <taxon>Pseudomonadati</taxon>
        <taxon>Pseudomonadota</taxon>
        <taxon>Gammaproteobacteria</taxon>
        <taxon>Thiotrichales</taxon>
        <taxon>Thiotrichaceae</taxon>
        <taxon>Thiothrix</taxon>
    </lineage>
</organism>
<sequence>MNYVIIGTGPAGVVAAETLRQRQPLAAITLIGDEPEPPYSRMAIPYHLIGDIAEEGTHLRKAPAHFEREHIQRIEQHVTQIQADAHQLTLANGEQLGFDKLLLATGSRAVRPPIPGMDLPGVTNCWTLADARRIIAQANQGDDVILMGAGFIGCIILEALAKRGVNLTVVEMENRMVPRMMDEQSGGLLKRWCEQQGVRVFTSTRVNSVSQDGEQLAVELDSQPMMKVDLLICATGVKPNIELAKGWLQTEHGILVNRRLQTSHPDIFAAGDVAEGRDFSTGDYSVQAIQPTAVEHGFIAATNMSGGDYLHQGSINMNVLDTMGLISASFGLWQGVENGEAATLYDPEHYRYINLQFKGDRLVGANTLGMTQHIGALRGLIQNRTRLGKWKAHLMDNPSRFMEAYLQQRVA</sequence>
<dbReference type="GO" id="GO:0016491">
    <property type="term" value="F:oxidoreductase activity"/>
    <property type="evidence" value="ECO:0007669"/>
    <property type="project" value="InterPro"/>
</dbReference>
<evidence type="ECO:0000256" key="4">
    <source>
        <dbReference type="ARBA" id="ARBA00022827"/>
    </source>
</evidence>
<dbReference type="SUPFAM" id="SSF51905">
    <property type="entry name" value="FAD/NAD(P)-binding domain"/>
    <property type="match status" value="2"/>
</dbReference>
<dbReference type="PANTHER" id="PTHR43429:SF3">
    <property type="entry name" value="NITRITE REDUCTASE [NAD(P)H]"/>
    <property type="match status" value="1"/>
</dbReference>
<dbReference type="AlphaFoldDB" id="A0A1T4VXM3"/>
<accession>A0A1T4VXM3</accession>
<gene>
    <name evidence="6" type="ORF">SAMN02745130_00575</name>
</gene>
<proteinExistence type="inferred from homology"/>